<dbReference type="RefSeq" id="WP_311584773.1">
    <property type="nucleotide sequence ID" value="NZ_JAVRIF010000013.1"/>
</dbReference>
<evidence type="ECO:0000256" key="2">
    <source>
        <dbReference type="SAM" id="MobiDB-lite"/>
    </source>
</evidence>
<feature type="coiled-coil region" evidence="1">
    <location>
        <begin position="227"/>
        <end position="254"/>
    </location>
</feature>
<evidence type="ECO:0000313" key="5">
    <source>
        <dbReference type="Proteomes" id="UP001266357"/>
    </source>
</evidence>
<evidence type="ECO:0000256" key="1">
    <source>
        <dbReference type="SAM" id="Coils"/>
    </source>
</evidence>
<keyword evidence="3" id="KW-0812">Transmembrane</keyword>
<feature type="coiled-coil region" evidence="1">
    <location>
        <begin position="72"/>
        <end position="99"/>
    </location>
</feature>
<feature type="transmembrane region" description="Helical" evidence="3">
    <location>
        <begin position="49"/>
        <end position="69"/>
    </location>
</feature>
<accession>A0ABU3A5V2</accession>
<name>A0ABU3A5V2_9GAMM</name>
<keyword evidence="3" id="KW-0472">Membrane</keyword>
<feature type="region of interest" description="Disordered" evidence="2">
    <location>
        <begin position="23"/>
        <end position="46"/>
    </location>
</feature>
<reference evidence="4 5" key="1">
    <citation type="submission" date="2023-09" db="EMBL/GenBank/DDBJ databases">
        <authorList>
            <person name="Rey-Velasco X."/>
        </authorList>
    </citation>
    <scope>NUCLEOTIDE SEQUENCE [LARGE SCALE GENOMIC DNA]</scope>
    <source>
        <strain evidence="4 5">W431</strain>
    </source>
</reference>
<dbReference type="Proteomes" id="UP001266357">
    <property type="component" value="Unassembled WGS sequence"/>
</dbReference>
<keyword evidence="1" id="KW-0175">Coiled coil</keyword>
<organism evidence="4 5">
    <name type="scientific">Thalassotalea castellviae</name>
    <dbReference type="NCBI Taxonomy" id="3075612"/>
    <lineage>
        <taxon>Bacteria</taxon>
        <taxon>Pseudomonadati</taxon>
        <taxon>Pseudomonadota</taxon>
        <taxon>Gammaproteobacteria</taxon>
        <taxon>Alteromonadales</taxon>
        <taxon>Colwelliaceae</taxon>
        <taxon>Thalassotalea</taxon>
    </lineage>
</organism>
<dbReference type="EMBL" id="JAVRIF010000013">
    <property type="protein sequence ID" value="MDT0605268.1"/>
    <property type="molecule type" value="Genomic_DNA"/>
</dbReference>
<protein>
    <recommendedName>
        <fullName evidence="6">Chromosome segregation ATPase</fullName>
    </recommendedName>
</protein>
<proteinExistence type="predicted"/>
<comment type="caution">
    <text evidence="4">The sequence shown here is derived from an EMBL/GenBank/DDBJ whole genome shotgun (WGS) entry which is preliminary data.</text>
</comment>
<evidence type="ECO:0000256" key="3">
    <source>
        <dbReference type="SAM" id="Phobius"/>
    </source>
</evidence>
<keyword evidence="5" id="KW-1185">Reference proteome</keyword>
<evidence type="ECO:0000313" key="4">
    <source>
        <dbReference type="EMBL" id="MDT0605268.1"/>
    </source>
</evidence>
<evidence type="ECO:0008006" key="6">
    <source>
        <dbReference type="Google" id="ProtNLM"/>
    </source>
</evidence>
<sequence>MSNRVEPEIPSITLDHDQVKAVNASRSAQTKNSKQLDKTTSSDTKSSPVNVVLTLIIYLALAGASWFFYQENLKLQQLIGESENRIQQLENQLSATGEEMGESTIALKVKLEAISEKTEKLWSEMDKLWASAWRKNQSEIKALHSTSIKQDTLNKNQSQQISQANSAINNVSDKLTSAEFNITALADQLSAANNLQPKIAELNTLISTLEEKSSGRDNQQMEIATSVNQLEMSITLLIERLEKIERENQAQKTVLPSL</sequence>
<gene>
    <name evidence="4" type="ORF">RM573_16830</name>
</gene>
<feature type="compositionally biased region" description="Polar residues" evidence="2">
    <location>
        <begin position="24"/>
        <end position="33"/>
    </location>
</feature>
<keyword evidence="3" id="KW-1133">Transmembrane helix</keyword>